<dbReference type="EMBL" id="JAUSVL010000001">
    <property type="protein sequence ID" value="MDQ0290908.1"/>
    <property type="molecule type" value="Genomic_DNA"/>
</dbReference>
<dbReference type="Proteomes" id="UP001238163">
    <property type="component" value="Unassembled WGS sequence"/>
</dbReference>
<dbReference type="PROSITE" id="PS51257">
    <property type="entry name" value="PROKAR_LIPOPROTEIN"/>
    <property type="match status" value="1"/>
</dbReference>
<evidence type="ECO:0000256" key="1">
    <source>
        <dbReference type="SAM" id="SignalP"/>
    </source>
</evidence>
<dbReference type="InterPro" id="IPR036514">
    <property type="entry name" value="SGNH_hydro_sf"/>
</dbReference>
<sequence length="467" mass="51945">MRLKLTALAAMTLMGCALAAENPSIAYIQRTMKRAAESTQENPATIRVMFYGQSITCQAWTTQVADMLVARFPNARFQFINPSMGSFESSWLIHTAEHDLYYYYPDLLIFHTYGPTSLYEEIIRRVKQRTTTEVVLWTSHFSFNGDKVTDMTQRVADIKRTAESCQTALVDVRAKWARHCEANNFSGKELLRDAIHLNTDGEKLMAQFIGEELVRVPALGDNPSAAGTVQTITLADPAVTVNAADQSLTLRFNGNYLSCATTTGAAPVPVKLFLDGQPVEAVPELWHITRPKGFITERPAIMNVQKRGLLQAEDWTMAFLPDCSPDGKRIHFSLSGSLSGPQGEGWSDQDFTSTNGTLFMPANLWIGNFMFRYFAKQLEPIYPEKCSINFTSFPVFPATIPAADQLRMTLARVRTMDSVQLPTVLLQGIANGPHVLRMVPQDGQALPISHFNAHQPPATWGKTATEQ</sequence>
<evidence type="ECO:0000313" key="3">
    <source>
        <dbReference type="Proteomes" id="UP001238163"/>
    </source>
</evidence>
<dbReference type="Gene3D" id="3.40.50.1110">
    <property type="entry name" value="SGNH hydrolase"/>
    <property type="match status" value="1"/>
</dbReference>
<comment type="caution">
    <text evidence="2">The sequence shown here is derived from an EMBL/GenBank/DDBJ whole genome shotgun (WGS) entry which is preliminary data.</text>
</comment>
<keyword evidence="3" id="KW-1185">Reference proteome</keyword>
<organism evidence="2 3">
    <name type="scientific">Oligosphaera ethanolica</name>
    <dbReference type="NCBI Taxonomy" id="760260"/>
    <lineage>
        <taxon>Bacteria</taxon>
        <taxon>Pseudomonadati</taxon>
        <taxon>Lentisphaerota</taxon>
        <taxon>Oligosphaeria</taxon>
        <taxon>Oligosphaerales</taxon>
        <taxon>Oligosphaeraceae</taxon>
        <taxon>Oligosphaera</taxon>
    </lineage>
</organism>
<dbReference type="SUPFAM" id="SSF52266">
    <property type="entry name" value="SGNH hydrolase"/>
    <property type="match status" value="1"/>
</dbReference>
<protein>
    <recommendedName>
        <fullName evidence="4">SGNH/GDSL hydrolase family protein</fullName>
    </recommendedName>
</protein>
<feature type="chain" id="PRO_5042117533" description="SGNH/GDSL hydrolase family protein" evidence="1">
    <location>
        <begin position="20"/>
        <end position="467"/>
    </location>
</feature>
<feature type="signal peptide" evidence="1">
    <location>
        <begin position="1"/>
        <end position="19"/>
    </location>
</feature>
<keyword evidence="1" id="KW-0732">Signal</keyword>
<dbReference type="GO" id="GO:0016788">
    <property type="term" value="F:hydrolase activity, acting on ester bonds"/>
    <property type="evidence" value="ECO:0007669"/>
    <property type="project" value="UniProtKB-ARBA"/>
</dbReference>
<proteinExistence type="predicted"/>
<dbReference type="AlphaFoldDB" id="A0AAE4AQB9"/>
<reference evidence="2" key="1">
    <citation type="submission" date="2023-07" db="EMBL/GenBank/DDBJ databases">
        <title>Genomic Encyclopedia of Type Strains, Phase IV (KMG-IV): sequencing the most valuable type-strain genomes for metagenomic binning, comparative biology and taxonomic classification.</title>
        <authorList>
            <person name="Goeker M."/>
        </authorList>
    </citation>
    <scope>NUCLEOTIDE SEQUENCE</scope>
    <source>
        <strain evidence="2">DSM 24202</strain>
    </source>
</reference>
<name>A0AAE4AQB9_9BACT</name>
<evidence type="ECO:0008006" key="4">
    <source>
        <dbReference type="Google" id="ProtNLM"/>
    </source>
</evidence>
<dbReference type="RefSeq" id="WP_307262951.1">
    <property type="nucleotide sequence ID" value="NZ_JAUSVL010000001.1"/>
</dbReference>
<gene>
    <name evidence="2" type="ORF">J3R75_003015</name>
</gene>
<evidence type="ECO:0000313" key="2">
    <source>
        <dbReference type="EMBL" id="MDQ0290908.1"/>
    </source>
</evidence>
<accession>A0AAE4AQB9</accession>